<protein>
    <submittedName>
        <fullName evidence="9">Uncharacterized protein</fullName>
    </submittedName>
</protein>
<dbReference type="GO" id="GO:0005886">
    <property type="term" value="C:plasma membrane"/>
    <property type="evidence" value="ECO:0007669"/>
    <property type="project" value="UniProtKB-SubCell"/>
</dbReference>
<dbReference type="EMBL" id="DS999411">
    <property type="protein sequence ID" value="EED36489.1"/>
    <property type="molecule type" value="Genomic_DNA"/>
</dbReference>
<dbReference type="HOGENOM" id="CLU_010118_5_2_6"/>
<dbReference type="InterPro" id="IPR000060">
    <property type="entry name" value="BCCT_transptr"/>
</dbReference>
<dbReference type="PANTHER" id="PTHR30047:SF7">
    <property type="entry name" value="HIGH-AFFINITY CHOLINE TRANSPORT PROTEIN"/>
    <property type="match status" value="1"/>
</dbReference>
<feature type="transmembrane region" description="Helical" evidence="8">
    <location>
        <begin position="305"/>
        <end position="326"/>
    </location>
</feature>
<proteinExistence type="inferred from homology"/>
<dbReference type="GO" id="GO:0022857">
    <property type="term" value="F:transmembrane transporter activity"/>
    <property type="evidence" value="ECO:0007669"/>
    <property type="project" value="InterPro"/>
</dbReference>
<evidence type="ECO:0000256" key="4">
    <source>
        <dbReference type="ARBA" id="ARBA00022475"/>
    </source>
</evidence>
<keyword evidence="5 8" id="KW-0812">Transmembrane</keyword>
<evidence type="ECO:0000256" key="1">
    <source>
        <dbReference type="ARBA" id="ARBA00004651"/>
    </source>
</evidence>
<feature type="transmembrane region" description="Helical" evidence="8">
    <location>
        <begin position="178"/>
        <end position="198"/>
    </location>
</feature>
<gene>
    <name evidence="9" type="ORF">NOR51B_2440</name>
</gene>
<keyword evidence="10" id="KW-1185">Reference proteome</keyword>
<feature type="transmembrane region" description="Helical" evidence="8">
    <location>
        <begin position="433"/>
        <end position="453"/>
    </location>
</feature>
<comment type="similarity">
    <text evidence="2">Belongs to the BCCT transporter (TC 2.A.15) family.</text>
</comment>
<keyword evidence="6 8" id="KW-1133">Transmembrane helix</keyword>
<comment type="subcellular location">
    <subcellularLocation>
        <location evidence="1">Cell membrane</location>
        <topology evidence="1">Multi-pass membrane protein</topology>
    </subcellularLocation>
</comment>
<organism evidence="9 10">
    <name type="scientific">Luminiphilus syltensis NOR5-1B</name>
    <dbReference type="NCBI Taxonomy" id="565045"/>
    <lineage>
        <taxon>Bacteria</taxon>
        <taxon>Pseudomonadati</taxon>
        <taxon>Pseudomonadota</taxon>
        <taxon>Gammaproteobacteria</taxon>
        <taxon>Cellvibrionales</taxon>
        <taxon>Halieaceae</taxon>
        <taxon>Luminiphilus</taxon>
    </lineage>
</organism>
<feature type="transmembrane region" description="Helical" evidence="8">
    <location>
        <begin position="459"/>
        <end position="480"/>
    </location>
</feature>
<evidence type="ECO:0000256" key="6">
    <source>
        <dbReference type="ARBA" id="ARBA00022989"/>
    </source>
</evidence>
<dbReference type="Pfam" id="PF02028">
    <property type="entry name" value="BCCT"/>
    <property type="match status" value="1"/>
</dbReference>
<evidence type="ECO:0000256" key="2">
    <source>
        <dbReference type="ARBA" id="ARBA00005658"/>
    </source>
</evidence>
<evidence type="ECO:0000256" key="7">
    <source>
        <dbReference type="ARBA" id="ARBA00023136"/>
    </source>
</evidence>
<keyword evidence="7 8" id="KW-0472">Membrane</keyword>
<evidence type="ECO:0000256" key="3">
    <source>
        <dbReference type="ARBA" id="ARBA00022448"/>
    </source>
</evidence>
<dbReference type="Proteomes" id="UP000004699">
    <property type="component" value="Unassembled WGS sequence"/>
</dbReference>
<feature type="transmembrane region" description="Helical" evidence="8">
    <location>
        <begin position="218"/>
        <end position="239"/>
    </location>
</feature>
<name>B8KY66_9GAMM</name>
<feature type="transmembrane region" description="Helical" evidence="8">
    <location>
        <begin position="251"/>
        <end position="275"/>
    </location>
</feature>
<feature type="transmembrane region" description="Helical" evidence="8">
    <location>
        <begin position="38"/>
        <end position="57"/>
    </location>
</feature>
<dbReference type="PANTHER" id="PTHR30047">
    <property type="entry name" value="HIGH-AFFINITY CHOLINE TRANSPORT PROTEIN-RELATED"/>
    <property type="match status" value="1"/>
</dbReference>
<accession>B8KY66</accession>
<feature type="transmembrane region" description="Helical" evidence="8">
    <location>
        <begin position="338"/>
        <end position="365"/>
    </location>
</feature>
<keyword evidence="3" id="KW-0813">Transport</keyword>
<dbReference type="AlphaFoldDB" id="B8KY66"/>
<keyword evidence="4" id="KW-1003">Cell membrane</keyword>
<reference evidence="10" key="1">
    <citation type="journal article" date="2013" name="BMC Microbiol.">
        <title>Taxonomy and evolution of bacteriochlorophyll a-containing members of the OM60/NOR5 clade of marine gammaproteobacteria: description of Luminiphilus syltensis gen. nov., sp. nov., reclassification of Haliea rubra as Pseudohaliea rubra gen. nov., comb. nov., and emendation of Chromatocurvus halotolerans.</title>
        <authorList>
            <person name="Spring S."/>
            <person name="Riedel T."/>
            <person name="Sproer C."/>
            <person name="Yan S."/>
            <person name="Harder J."/>
            <person name="Fuchs B.M."/>
        </authorList>
    </citation>
    <scope>NUCLEOTIDE SEQUENCE [LARGE SCALE GENOMIC DNA]</scope>
    <source>
        <strain evidence="10">NOR51-B</strain>
    </source>
</reference>
<evidence type="ECO:0000256" key="5">
    <source>
        <dbReference type="ARBA" id="ARBA00022692"/>
    </source>
</evidence>
<sequence length="493" mass="53143">MPIAVTAVLITAMALIAPDTMTAAARSFSTRFMARWDVVYVNTFSILVVAVFAIAFSPLGRIRIGGADAVTEFSRTTWIGMIFSGAMGGSLIGFSVYQPLEHLQHVRLLFEGGANEQATANALAIYMWGFHGWGPWSLLAAAFAYASYNRSDAFGFKGIADVVIPAPYPKSRTFLAGISDYAGIVSCWFSSSVGLALITQQVAGGLIDSFQLGATTKVFAPIVSVVMAACFVAVALTGLKSGIGRLSRYNFILAHLFLATVFLLCNPIELLWGLVSSVVAYGKLLFTLPFILTGAQDEAVRAFRLVWPASYMLWWLGMSVIISAYFAKISYGRTVREVLLVITVVPTALITIWFGVMGNAAAAILEQAPQLFEDLSASQAVYTFLHQLPAGDAFAGFVLLLSALFLITTGAPMIYVLAEFMYESVTTPSRGTILLWGVALGTTVTVVSAQSGITAMQELAISVSIPFSFVYLALMILFLARSAVDRLRRRSEE</sequence>
<evidence type="ECO:0000256" key="8">
    <source>
        <dbReference type="SAM" id="Phobius"/>
    </source>
</evidence>
<evidence type="ECO:0000313" key="10">
    <source>
        <dbReference type="Proteomes" id="UP000004699"/>
    </source>
</evidence>
<feature type="transmembrane region" description="Helical" evidence="8">
    <location>
        <begin position="78"/>
        <end position="97"/>
    </location>
</feature>
<dbReference type="eggNOG" id="COG1292">
    <property type="taxonomic scope" value="Bacteria"/>
</dbReference>
<feature type="transmembrane region" description="Helical" evidence="8">
    <location>
        <begin position="394"/>
        <end position="421"/>
    </location>
</feature>
<evidence type="ECO:0000313" key="9">
    <source>
        <dbReference type="EMBL" id="EED36489.1"/>
    </source>
</evidence>
<dbReference type="STRING" id="565045.NOR51B_2440"/>